<evidence type="ECO:0000256" key="2">
    <source>
        <dbReference type="ARBA" id="ARBA00022692"/>
    </source>
</evidence>
<keyword evidence="2 5" id="KW-0812">Transmembrane</keyword>
<feature type="transmembrane region" description="Helical" evidence="5">
    <location>
        <begin position="255"/>
        <end position="277"/>
    </location>
</feature>
<dbReference type="GO" id="GO:0000324">
    <property type="term" value="C:fungal-type vacuole"/>
    <property type="evidence" value="ECO:0007669"/>
    <property type="project" value="TreeGrafter"/>
</dbReference>
<dbReference type="RefSeq" id="XP_013241800.1">
    <property type="nucleotide sequence ID" value="XM_013386346.1"/>
</dbReference>
<comment type="caution">
    <text evidence="6">The sequence shown here is derived from an EMBL/GenBank/DDBJ whole genome shotgun (WGS) entry which is preliminary data.</text>
</comment>
<evidence type="ECO:0000313" key="7">
    <source>
        <dbReference type="Proteomes" id="UP000027361"/>
    </source>
</evidence>
<feature type="transmembrane region" description="Helical" evidence="5">
    <location>
        <begin position="95"/>
        <end position="115"/>
    </location>
</feature>
<dbReference type="Proteomes" id="UP000027361">
    <property type="component" value="Unassembled WGS sequence"/>
</dbReference>
<feature type="transmembrane region" description="Helical" evidence="5">
    <location>
        <begin position="64"/>
        <end position="83"/>
    </location>
</feature>
<keyword evidence="3 5" id="KW-1133">Transmembrane helix</keyword>
<reference evidence="6 7" key="1">
    <citation type="submission" date="2014-05" db="EMBL/GenBank/DDBJ databases">
        <title>Draft genome sequence of a rare smut relative, Tilletiaria anomala UBC 951.</title>
        <authorList>
            <consortium name="DOE Joint Genome Institute"/>
            <person name="Toome M."/>
            <person name="Kuo A."/>
            <person name="Henrissat B."/>
            <person name="Lipzen A."/>
            <person name="Tritt A."/>
            <person name="Yoshinaga Y."/>
            <person name="Zane M."/>
            <person name="Barry K."/>
            <person name="Grigoriev I.V."/>
            <person name="Spatafora J.W."/>
            <person name="Aimea M.C."/>
        </authorList>
    </citation>
    <scope>NUCLEOTIDE SEQUENCE [LARGE SCALE GENOMIC DNA]</scope>
    <source>
        <strain evidence="6 7">UBC 951</strain>
    </source>
</reference>
<evidence type="ECO:0000256" key="3">
    <source>
        <dbReference type="ARBA" id="ARBA00022989"/>
    </source>
</evidence>
<feature type="transmembrane region" description="Helical" evidence="5">
    <location>
        <begin position="173"/>
        <end position="197"/>
    </location>
</feature>
<dbReference type="STRING" id="1037660.A0A066VJJ9"/>
<dbReference type="AlphaFoldDB" id="A0A066VJJ9"/>
<feature type="transmembrane region" description="Helical" evidence="5">
    <location>
        <begin position="136"/>
        <end position="153"/>
    </location>
</feature>
<dbReference type="Pfam" id="PF04479">
    <property type="entry name" value="RTA1"/>
    <property type="match status" value="1"/>
</dbReference>
<evidence type="ECO:0000256" key="1">
    <source>
        <dbReference type="ARBA" id="ARBA00004141"/>
    </source>
</evidence>
<comment type="subcellular location">
    <subcellularLocation>
        <location evidence="1">Membrane</location>
        <topology evidence="1">Multi-pass membrane protein</topology>
    </subcellularLocation>
</comment>
<gene>
    <name evidence="6" type="ORF">K437DRAFT_269609</name>
</gene>
<proteinExistence type="predicted"/>
<keyword evidence="7" id="KW-1185">Reference proteome</keyword>
<protein>
    <submittedName>
        <fullName evidence="6">RTA1-domain-containing protein</fullName>
    </submittedName>
</protein>
<accession>A0A066VJJ9</accession>
<dbReference type="PANTHER" id="PTHR31465">
    <property type="entry name" value="PROTEIN RTA1-RELATED"/>
    <property type="match status" value="1"/>
</dbReference>
<dbReference type="InParanoid" id="A0A066VJJ9"/>
<dbReference type="FunCoup" id="A0A066VJJ9">
    <property type="interactions" value="21"/>
</dbReference>
<organism evidence="6 7">
    <name type="scientific">Tilletiaria anomala (strain ATCC 24038 / CBS 436.72 / UBC 951)</name>
    <dbReference type="NCBI Taxonomy" id="1037660"/>
    <lineage>
        <taxon>Eukaryota</taxon>
        <taxon>Fungi</taxon>
        <taxon>Dikarya</taxon>
        <taxon>Basidiomycota</taxon>
        <taxon>Ustilaginomycotina</taxon>
        <taxon>Exobasidiomycetes</taxon>
        <taxon>Georgefischeriales</taxon>
        <taxon>Tilletiariaceae</taxon>
        <taxon>Tilletiaria</taxon>
    </lineage>
</organism>
<sequence length="328" mass="36567">MSVFQDVESCQGVDPRPDQQCSLDHVPYKYVPALWLGVAFTACHALLFLTHITLSGWRWKRGGFMLLAAVCSAGEIAGWASRIQSSLHPFDVDAYIAQLVCLILSPVFISAVNYVTLERIMDVVGHDFARLKKRTYFTLFVSGDILSLIIQAVGGGLSATANTEHALQIGSQITLAGVVIQVAVTAPFELLFADFHLRHYIQYKKERQIAEAQPLDLSASTIPSSKLAPHSDKLRKQKEQEPQEFLSYGRWSKSVLLLSLASTFSTVMILMRCIYRLVEMAQGWSGFLASNETFFTILDGLAIFFSVAIFIPFHPSLLLPDVNKDYKR</sequence>
<evidence type="ECO:0000256" key="4">
    <source>
        <dbReference type="ARBA" id="ARBA00023136"/>
    </source>
</evidence>
<dbReference type="OrthoDB" id="3358017at2759"/>
<dbReference type="GeneID" id="25266111"/>
<feature type="transmembrane region" description="Helical" evidence="5">
    <location>
        <begin position="33"/>
        <end position="52"/>
    </location>
</feature>
<dbReference type="EMBL" id="JMSN01000077">
    <property type="protein sequence ID" value="KDN41671.1"/>
    <property type="molecule type" value="Genomic_DNA"/>
</dbReference>
<dbReference type="GO" id="GO:0005886">
    <property type="term" value="C:plasma membrane"/>
    <property type="evidence" value="ECO:0007669"/>
    <property type="project" value="TreeGrafter"/>
</dbReference>
<dbReference type="InterPro" id="IPR007568">
    <property type="entry name" value="RTA1"/>
</dbReference>
<feature type="transmembrane region" description="Helical" evidence="5">
    <location>
        <begin position="297"/>
        <end position="319"/>
    </location>
</feature>
<dbReference type="PANTHER" id="PTHR31465:SF9">
    <property type="entry name" value="SPHINGOID LONG-CHAIN BASE TRANSPORTER RSB1"/>
    <property type="match status" value="1"/>
</dbReference>
<keyword evidence="4 5" id="KW-0472">Membrane</keyword>
<evidence type="ECO:0000256" key="5">
    <source>
        <dbReference type="SAM" id="Phobius"/>
    </source>
</evidence>
<name>A0A066VJJ9_TILAU</name>
<dbReference type="OMA" id="NIFDGAM"/>
<evidence type="ECO:0000313" key="6">
    <source>
        <dbReference type="EMBL" id="KDN41671.1"/>
    </source>
</evidence>
<dbReference type="HOGENOM" id="CLU_033465_6_0_1"/>